<evidence type="ECO:0000313" key="8">
    <source>
        <dbReference type="EMBL" id="EXJ93331.1"/>
    </source>
</evidence>
<feature type="region of interest" description="Disordered" evidence="7">
    <location>
        <begin position="745"/>
        <end position="783"/>
    </location>
</feature>
<dbReference type="InterPro" id="IPR000225">
    <property type="entry name" value="Armadillo"/>
</dbReference>
<dbReference type="InterPro" id="IPR021133">
    <property type="entry name" value="HEAT_type_2"/>
</dbReference>
<comment type="subcellular location">
    <subcellularLocation>
        <location evidence="2">Cytoplasm</location>
    </subcellularLocation>
    <subcellularLocation>
        <location evidence="1">Nucleus</location>
    </subcellularLocation>
</comment>
<dbReference type="SMART" id="SM00185">
    <property type="entry name" value="ARM"/>
    <property type="match status" value="4"/>
</dbReference>
<evidence type="ECO:0000256" key="7">
    <source>
        <dbReference type="SAM" id="MobiDB-lite"/>
    </source>
</evidence>
<dbReference type="AlphaFoldDB" id="W9YVQ0"/>
<accession>W9YVQ0</accession>
<comment type="caution">
    <text evidence="8">The sequence shown here is derived from an EMBL/GenBank/DDBJ whole genome shotgun (WGS) entry which is preliminary data.</text>
</comment>
<sequence>MATTLEAGPPALRRLQELRAAGESPLLALKTIKNDLTGHASRKVEYIGAGLTLALAEILSDILAGMPATGSTSPEPKPEDEMVFTQIAQITCVIAHEGPSFVQPLLEVDITRGLITCLLLPLTSRTCLAVLKCLIAIAENLPPAESQQWLPHRGPAELLYSKKYISCFGNIIDAAGDTMASQQACDAVLALLCKTVTLERQKRALLESGVLKTLSARLASFVVAEGLVPPSPVSLDLDNSTSAGLPNPAPSFAHMSPVLEALSLLIEGSRHRANVFLSDPAVKAVLPELDDDFSPSDIRRAPWGASYFSGAAIPRLCPHGPFDMLLPFLPVLDSAKSAIQSGFPPLSSVASMPKRWASFLPTSSEPIPLGLNGVSTEDVEESSVIPLLLYVVRTSRGKRRLLAAKLLVDLCCLDLVKKERRASFAALLVPLLTRMLVSDMAQADKSTHLRGSYLCSGLHYTRAVPAVLAALVMDDPRMQKVAVDGDAITALSAGFKTTFDDPAGRKPSLWQPYKATQMGAQRKSPGTRLGPECPSWTMRREMKYREGCLQALAAIAPFEDDYRKEICDQGVLTHVILALEPYRMTEGANQQVEMTGNPVPVVLAACAVVRVLTRSVKALRTKLIEADVTTPIIKLMSSASPELRIAATKVLANLAMDFSPVKESVTDTAVVKKLCEQAHSANARLRLESLWALTQLVLNANKKLKQDVVDELGPSWIKLLIRTDPNDIPAGEVIGLVEREYPPLTVSSGRSSRHNNIRDVVMSDDPDDAPDSVRAAPDNDGEAALASNDGFDTMHTTQDDLEIQAQLLDLIRNLFCGDDASDLVKYVLDEMGQDDFFRIMLDRLRPRTMAGSTRKENYTTAAPSTIVVKVLYIISHVGACESRWRSAIASHYALMKQVLTFCSHSDREIRAQCCWLAINLTYEDDASDRLACKHRAVELQKVGFVPQLRKLESDPDLNVRERAKSAIHLLSNLIEA</sequence>
<evidence type="ECO:0000256" key="2">
    <source>
        <dbReference type="ARBA" id="ARBA00004496"/>
    </source>
</evidence>
<dbReference type="Proteomes" id="UP000019484">
    <property type="component" value="Unassembled WGS sequence"/>
</dbReference>
<dbReference type="Gene3D" id="1.25.10.10">
    <property type="entry name" value="Leucine-rich Repeat Variant"/>
    <property type="match status" value="3"/>
</dbReference>
<dbReference type="GO" id="GO:0005737">
    <property type="term" value="C:cytoplasm"/>
    <property type="evidence" value="ECO:0007669"/>
    <property type="project" value="UniProtKB-SubCell"/>
</dbReference>
<feature type="repeat" description="HEAT" evidence="6">
    <location>
        <begin position="944"/>
        <end position="976"/>
    </location>
</feature>
<evidence type="ECO:0000256" key="3">
    <source>
        <dbReference type="ARBA" id="ARBA00022490"/>
    </source>
</evidence>
<gene>
    <name evidence="8" type="ORF">A1O1_01723</name>
</gene>
<reference evidence="8 9" key="1">
    <citation type="submission" date="2013-03" db="EMBL/GenBank/DDBJ databases">
        <title>The Genome Sequence of Capronia coronata CBS 617.96.</title>
        <authorList>
            <consortium name="The Broad Institute Genomics Platform"/>
            <person name="Cuomo C."/>
            <person name="de Hoog S."/>
            <person name="Gorbushina A."/>
            <person name="Walker B."/>
            <person name="Young S.K."/>
            <person name="Zeng Q."/>
            <person name="Gargeya S."/>
            <person name="Fitzgerald M."/>
            <person name="Haas B."/>
            <person name="Abouelleil A."/>
            <person name="Allen A.W."/>
            <person name="Alvarado L."/>
            <person name="Arachchi H.M."/>
            <person name="Berlin A.M."/>
            <person name="Chapman S.B."/>
            <person name="Gainer-Dewar J."/>
            <person name="Goldberg J."/>
            <person name="Griggs A."/>
            <person name="Gujja S."/>
            <person name="Hansen M."/>
            <person name="Howarth C."/>
            <person name="Imamovic A."/>
            <person name="Ireland A."/>
            <person name="Larimer J."/>
            <person name="McCowan C."/>
            <person name="Murphy C."/>
            <person name="Pearson M."/>
            <person name="Poon T.W."/>
            <person name="Priest M."/>
            <person name="Roberts A."/>
            <person name="Saif S."/>
            <person name="Shea T."/>
            <person name="Sisk P."/>
            <person name="Sykes S."/>
            <person name="Wortman J."/>
            <person name="Nusbaum C."/>
            <person name="Birren B."/>
        </authorList>
    </citation>
    <scope>NUCLEOTIDE SEQUENCE [LARGE SCALE GENOMIC DNA]</scope>
    <source>
        <strain evidence="8 9">CBS 617.96</strain>
    </source>
</reference>
<dbReference type="PROSITE" id="PS50077">
    <property type="entry name" value="HEAT_REPEAT"/>
    <property type="match status" value="1"/>
</dbReference>
<dbReference type="STRING" id="1182541.W9YVQ0"/>
<dbReference type="InterPro" id="IPR011989">
    <property type="entry name" value="ARM-like"/>
</dbReference>
<keyword evidence="9" id="KW-1185">Reference proteome</keyword>
<dbReference type="PANTHER" id="PTHR15651">
    <property type="entry name" value="ARMADILLO REPEAT-CONTAINING PROTEIN 8"/>
    <property type="match status" value="1"/>
</dbReference>
<dbReference type="InterPro" id="IPR038739">
    <property type="entry name" value="ARMC8/Vid28"/>
</dbReference>
<keyword evidence="5" id="KW-0539">Nucleus</keyword>
<dbReference type="GO" id="GO:0005634">
    <property type="term" value="C:nucleus"/>
    <property type="evidence" value="ECO:0007669"/>
    <property type="project" value="UniProtKB-SubCell"/>
</dbReference>
<dbReference type="OrthoDB" id="5559898at2759"/>
<evidence type="ECO:0000256" key="4">
    <source>
        <dbReference type="ARBA" id="ARBA00022737"/>
    </source>
</evidence>
<dbReference type="SUPFAM" id="SSF48371">
    <property type="entry name" value="ARM repeat"/>
    <property type="match status" value="2"/>
</dbReference>
<dbReference type="EMBL" id="AMWN01000002">
    <property type="protein sequence ID" value="EXJ93331.1"/>
    <property type="molecule type" value="Genomic_DNA"/>
</dbReference>
<dbReference type="GeneID" id="19156624"/>
<proteinExistence type="predicted"/>
<keyword evidence="4" id="KW-0677">Repeat</keyword>
<protein>
    <submittedName>
        <fullName evidence="8">Uncharacterized protein</fullName>
    </submittedName>
</protein>
<organism evidence="8 9">
    <name type="scientific">Capronia coronata CBS 617.96</name>
    <dbReference type="NCBI Taxonomy" id="1182541"/>
    <lineage>
        <taxon>Eukaryota</taxon>
        <taxon>Fungi</taxon>
        <taxon>Dikarya</taxon>
        <taxon>Ascomycota</taxon>
        <taxon>Pezizomycotina</taxon>
        <taxon>Eurotiomycetes</taxon>
        <taxon>Chaetothyriomycetidae</taxon>
        <taxon>Chaetothyriales</taxon>
        <taxon>Herpotrichiellaceae</taxon>
        <taxon>Capronia</taxon>
    </lineage>
</organism>
<dbReference type="GO" id="GO:0034657">
    <property type="term" value="C:GID complex"/>
    <property type="evidence" value="ECO:0007669"/>
    <property type="project" value="TreeGrafter"/>
</dbReference>
<dbReference type="InterPro" id="IPR016024">
    <property type="entry name" value="ARM-type_fold"/>
</dbReference>
<dbReference type="RefSeq" id="XP_007720825.1">
    <property type="nucleotide sequence ID" value="XM_007722635.1"/>
</dbReference>
<dbReference type="PANTHER" id="PTHR15651:SF7">
    <property type="entry name" value="ARMADILLO REPEAT-CONTAINING PROTEIN 8"/>
    <property type="match status" value="1"/>
</dbReference>
<dbReference type="GO" id="GO:0043161">
    <property type="term" value="P:proteasome-mediated ubiquitin-dependent protein catabolic process"/>
    <property type="evidence" value="ECO:0007669"/>
    <property type="project" value="TreeGrafter"/>
</dbReference>
<evidence type="ECO:0000256" key="6">
    <source>
        <dbReference type="PROSITE-ProRule" id="PRU00103"/>
    </source>
</evidence>
<evidence type="ECO:0000313" key="9">
    <source>
        <dbReference type="Proteomes" id="UP000019484"/>
    </source>
</evidence>
<keyword evidence="3" id="KW-0963">Cytoplasm</keyword>
<evidence type="ECO:0000256" key="1">
    <source>
        <dbReference type="ARBA" id="ARBA00004123"/>
    </source>
</evidence>
<dbReference type="HOGENOM" id="CLU_002741_2_0_1"/>
<dbReference type="eggNOG" id="KOG1293">
    <property type="taxonomic scope" value="Eukaryota"/>
</dbReference>
<evidence type="ECO:0000256" key="5">
    <source>
        <dbReference type="ARBA" id="ARBA00023242"/>
    </source>
</evidence>
<name>W9YVQ0_9EURO</name>